<accession>A0ABY1IAL2</accession>
<evidence type="ECO:0000313" key="3">
    <source>
        <dbReference type="Proteomes" id="UP000184390"/>
    </source>
</evidence>
<protein>
    <submittedName>
        <fullName evidence="2">Uncharacterized protein</fullName>
    </submittedName>
</protein>
<organism evidence="2 3">
    <name type="scientific">Actinomyces denticolens</name>
    <dbReference type="NCBI Taxonomy" id="52767"/>
    <lineage>
        <taxon>Bacteria</taxon>
        <taxon>Bacillati</taxon>
        <taxon>Actinomycetota</taxon>
        <taxon>Actinomycetes</taxon>
        <taxon>Actinomycetales</taxon>
        <taxon>Actinomycetaceae</taxon>
        <taxon>Actinomyces</taxon>
    </lineage>
</organism>
<evidence type="ECO:0000313" key="2">
    <source>
        <dbReference type="EMBL" id="SHI88375.1"/>
    </source>
</evidence>
<dbReference type="EMBL" id="FQYL01000006">
    <property type="protein sequence ID" value="SHI88375.1"/>
    <property type="molecule type" value="Genomic_DNA"/>
</dbReference>
<feature type="region of interest" description="Disordered" evidence="1">
    <location>
        <begin position="1"/>
        <end position="153"/>
    </location>
</feature>
<feature type="compositionally biased region" description="Polar residues" evidence="1">
    <location>
        <begin position="22"/>
        <end position="48"/>
    </location>
</feature>
<evidence type="ECO:0000256" key="1">
    <source>
        <dbReference type="SAM" id="MobiDB-lite"/>
    </source>
</evidence>
<keyword evidence="3" id="KW-1185">Reference proteome</keyword>
<comment type="caution">
    <text evidence="2">The sequence shown here is derived from an EMBL/GenBank/DDBJ whole genome shotgun (WGS) entry which is preliminary data.</text>
</comment>
<gene>
    <name evidence="2" type="ORF">SAMN05216246_106113</name>
</gene>
<dbReference type="Proteomes" id="UP000184390">
    <property type="component" value="Unassembled WGS sequence"/>
</dbReference>
<feature type="compositionally biased region" description="Low complexity" evidence="1">
    <location>
        <begin position="79"/>
        <end position="90"/>
    </location>
</feature>
<sequence length="241" mass="25221">MRAEGASRNEGGGPRGRRDQSRLQSTPAIQHPHCSSSPPHGAGTSSFPTVMKQATRPKRPATVDLRQYHACSEAVLERSGPVGPGSHPGPRALRSRGRSTPPVPMTRKELASFAGAPGAGSLRPAPASARTDQRVPQPSRSVPPGGDNYVTPWTWEHTPDFTVKHLGNPAGLRQSDTGAFQGARPGRRRTAVPGRSDEMRGGPGPSSHPGVAAAHRACERAAGLPPRGGVVTARRARVGSP</sequence>
<reference evidence="2 3" key="1">
    <citation type="submission" date="2016-11" db="EMBL/GenBank/DDBJ databases">
        <authorList>
            <person name="Varghese N."/>
            <person name="Submissions S."/>
        </authorList>
    </citation>
    <scope>NUCLEOTIDE SEQUENCE [LARGE SCALE GENOMIC DNA]</scope>
    <source>
        <strain evidence="2 3">PA</strain>
    </source>
</reference>
<feature type="region of interest" description="Disordered" evidence="1">
    <location>
        <begin position="166"/>
        <end position="241"/>
    </location>
</feature>
<name>A0ABY1IAL2_9ACTO</name>
<proteinExistence type="predicted"/>